<dbReference type="GO" id="GO:0003690">
    <property type="term" value="F:double-stranded DNA binding"/>
    <property type="evidence" value="ECO:0007669"/>
    <property type="project" value="TreeGrafter"/>
</dbReference>
<evidence type="ECO:0000256" key="6">
    <source>
        <dbReference type="ARBA" id="ARBA00022839"/>
    </source>
</evidence>
<evidence type="ECO:0000256" key="9">
    <source>
        <dbReference type="PIRSR" id="PIRSR610347-1"/>
    </source>
</evidence>
<dbReference type="PANTHER" id="PTHR12415:SF0">
    <property type="entry name" value="TYROSYL-DNA PHOSPHODIESTERASE 1"/>
    <property type="match status" value="1"/>
</dbReference>
<dbReference type="Proteomes" id="UP001165065">
    <property type="component" value="Unassembled WGS sequence"/>
</dbReference>
<feature type="binding site" evidence="10">
    <location>
        <position position="272"/>
    </location>
    <ligand>
        <name>substrate</name>
    </ligand>
</feature>
<feature type="binding site" evidence="10">
    <location>
        <position position="560"/>
    </location>
    <ligand>
        <name>substrate</name>
    </ligand>
</feature>
<feature type="compositionally biased region" description="Acidic residues" evidence="12">
    <location>
        <begin position="209"/>
        <end position="220"/>
    </location>
</feature>
<comment type="subcellular location">
    <subcellularLocation>
        <location evidence="1">Nucleus</location>
    </subcellularLocation>
</comment>
<keyword evidence="8" id="KW-0539">Nucleus</keyword>
<gene>
    <name evidence="13" type="ORF">TrCOL_g4636</name>
</gene>
<evidence type="ECO:0000256" key="12">
    <source>
        <dbReference type="SAM" id="MobiDB-lite"/>
    </source>
</evidence>
<evidence type="ECO:0000256" key="8">
    <source>
        <dbReference type="ARBA" id="ARBA00023242"/>
    </source>
</evidence>
<keyword evidence="5" id="KW-0378">Hydrolase</keyword>
<comment type="caution">
    <text evidence="13">The sequence shown here is derived from an EMBL/GenBank/DDBJ whole genome shotgun (WGS) entry which is preliminary data.</text>
</comment>
<evidence type="ECO:0000256" key="11">
    <source>
        <dbReference type="PIRSR" id="PIRSR610347-3"/>
    </source>
</evidence>
<evidence type="ECO:0000256" key="5">
    <source>
        <dbReference type="ARBA" id="ARBA00022801"/>
    </source>
</evidence>
<comment type="similarity">
    <text evidence="2">Belongs to the tyrosyl-DNA phosphodiesterase family.</text>
</comment>
<dbReference type="Gene3D" id="3.30.870.10">
    <property type="entry name" value="Endonuclease Chain A"/>
    <property type="match status" value="3"/>
</dbReference>
<reference evidence="14" key="1">
    <citation type="journal article" date="2023" name="Commun. Biol.">
        <title>Genome analysis of Parmales, the sister group of diatoms, reveals the evolutionary specialization of diatoms from phago-mixotrophs to photoautotrophs.</title>
        <authorList>
            <person name="Ban H."/>
            <person name="Sato S."/>
            <person name="Yoshikawa S."/>
            <person name="Yamada K."/>
            <person name="Nakamura Y."/>
            <person name="Ichinomiya M."/>
            <person name="Sato N."/>
            <person name="Blanc-Mathieu R."/>
            <person name="Endo H."/>
            <person name="Kuwata A."/>
            <person name="Ogata H."/>
        </authorList>
    </citation>
    <scope>NUCLEOTIDE SEQUENCE [LARGE SCALE GENOMIC DNA]</scope>
</reference>
<feature type="region of interest" description="Disordered" evidence="12">
    <location>
        <begin position="197"/>
        <end position="264"/>
    </location>
</feature>
<organism evidence="13 14">
    <name type="scientific">Triparma columacea</name>
    <dbReference type="NCBI Taxonomy" id="722753"/>
    <lineage>
        <taxon>Eukaryota</taxon>
        <taxon>Sar</taxon>
        <taxon>Stramenopiles</taxon>
        <taxon>Ochrophyta</taxon>
        <taxon>Bolidophyceae</taxon>
        <taxon>Parmales</taxon>
        <taxon>Triparmaceae</taxon>
        <taxon>Triparma</taxon>
    </lineage>
</organism>
<keyword evidence="7" id="KW-0234">DNA repair</keyword>
<feature type="active site" description="Nucleophile" evidence="9">
    <location>
        <position position="270"/>
    </location>
</feature>
<evidence type="ECO:0000313" key="14">
    <source>
        <dbReference type="Proteomes" id="UP001165065"/>
    </source>
</evidence>
<evidence type="ECO:0000256" key="2">
    <source>
        <dbReference type="ARBA" id="ARBA00010205"/>
    </source>
</evidence>
<evidence type="ECO:0000313" key="13">
    <source>
        <dbReference type="EMBL" id="GMI47577.1"/>
    </source>
</evidence>
<evidence type="ECO:0000256" key="7">
    <source>
        <dbReference type="ARBA" id="ARBA00023204"/>
    </source>
</evidence>
<dbReference type="GO" id="GO:0005634">
    <property type="term" value="C:nucleus"/>
    <property type="evidence" value="ECO:0007669"/>
    <property type="project" value="UniProtKB-SubCell"/>
</dbReference>
<proteinExistence type="inferred from homology"/>
<evidence type="ECO:0000256" key="4">
    <source>
        <dbReference type="ARBA" id="ARBA00022763"/>
    </source>
</evidence>
<dbReference type="GO" id="GO:0006281">
    <property type="term" value="P:DNA repair"/>
    <property type="evidence" value="ECO:0007669"/>
    <property type="project" value="UniProtKB-KW"/>
</dbReference>
<feature type="site" description="Interaction with DNA" evidence="11">
    <location>
        <position position="605"/>
    </location>
</feature>
<protein>
    <submittedName>
        <fullName evidence="13">Uncharacterized protein</fullName>
    </submittedName>
</protein>
<keyword evidence="6" id="KW-0269">Exonuclease</keyword>
<evidence type="ECO:0000256" key="3">
    <source>
        <dbReference type="ARBA" id="ARBA00022722"/>
    </source>
</evidence>
<keyword evidence="3" id="KW-0540">Nuclease</keyword>
<dbReference type="EMBL" id="BRYA01000351">
    <property type="protein sequence ID" value="GMI47577.1"/>
    <property type="molecule type" value="Genomic_DNA"/>
</dbReference>
<feature type="compositionally biased region" description="Basic and acidic residues" evidence="12">
    <location>
        <begin position="221"/>
        <end position="254"/>
    </location>
</feature>
<sequence>MNSSYQHPSDTDPQVSPSLFPHSPRSCTCCNTSSVSLDPSHTYSSSRFYLNSVPPLSSHSPQSPTSPTFSLPDLIHHVNKNHGLAAAVLSTYSLDVGWLKKVLPELLGTGTNARPTLIMHGDKEIKTRTTYVPIDGSGGYKVEVEAYYLIEEIDRVMGGVRHWHEVPICKVSKDAYFNYVRTDSEVKKEVLDMVEERMREDEGGGGGGDEFDEDEGEGEGENVKIEERGREEGGRVEKEEQKTKKPRLNNERPEPTGSGKKRRYHMGTHHCKYAILFGSDGLVWVVVSSGNLTKPGMVDGSWVQCFFPSTPSSSPPSGEPVKAGAEDFGDVLQNLIEVQGASTEMRLGGGCANYIHPEKFFKDFVGFKLEELGRMFKWEDTRVGLVATIPGEYEGRLGGRMDEYEKQEMMYGPQRFASLLSSYRDPDSPSYRLPPQSLSNTDPLVIQQSSIGTKLNSKYLEQVSRNYLGEDDRTSLSGFCMDRSKLIWPTHGFVKECYTKRVGAPVSHIAKAGYTGGLFFTPKHFDEMADDVKALMHTYEPNKGVEGELHGESYRTPHIKTYARVMSPKVRSGFLSSQFKIGESFLDGSGSVPVSYLMLTSSCLSRGAQGYMVENRDLASDGMHYANFELGVVFVSKLTGGEDDVLYVTRGRNGGDDGMGENEEVVRSGVRIISLPVPYDIERSKKYVVENGDLDENDYEGGVFRYIPHMNTHEGLRTYSKCTKTLPLPPENPNGTVLVASRGRFNHAETIDNINKKVGVASKSVPSFNSGMGRKKLNEAIKEKDWEEALHILLQIQRPRDYVEWKEF</sequence>
<accession>A0A9W7LFF6</accession>
<evidence type="ECO:0000256" key="10">
    <source>
        <dbReference type="PIRSR" id="PIRSR610347-2"/>
    </source>
</evidence>
<dbReference type="GO" id="GO:0004527">
    <property type="term" value="F:exonuclease activity"/>
    <property type="evidence" value="ECO:0007669"/>
    <property type="project" value="UniProtKB-KW"/>
</dbReference>
<dbReference type="SUPFAM" id="SSF56024">
    <property type="entry name" value="Phospholipase D/nuclease"/>
    <property type="match status" value="2"/>
</dbReference>
<dbReference type="Pfam" id="PF06087">
    <property type="entry name" value="Tyr-DNA_phospho"/>
    <property type="match status" value="1"/>
</dbReference>
<dbReference type="InterPro" id="IPR010347">
    <property type="entry name" value="Tdp1"/>
</dbReference>
<dbReference type="AlphaFoldDB" id="A0A9W7LFF6"/>
<dbReference type="GO" id="GO:0017005">
    <property type="term" value="F:3'-tyrosyl-DNA phosphodiesterase activity"/>
    <property type="evidence" value="ECO:0007669"/>
    <property type="project" value="TreeGrafter"/>
</dbReference>
<dbReference type="OrthoDB" id="47785at2759"/>
<dbReference type="GO" id="GO:0003697">
    <property type="term" value="F:single-stranded DNA binding"/>
    <property type="evidence" value="ECO:0007669"/>
    <property type="project" value="TreeGrafter"/>
</dbReference>
<name>A0A9W7LFF6_9STRA</name>
<keyword evidence="14" id="KW-1185">Reference proteome</keyword>
<keyword evidence="4" id="KW-0227">DNA damage</keyword>
<dbReference type="PANTHER" id="PTHR12415">
    <property type="entry name" value="TYROSYL-DNA PHOSPHODIESTERASE 1"/>
    <property type="match status" value="1"/>
</dbReference>
<feature type="active site" description="Proton donor/acceptor" evidence="9">
    <location>
        <position position="558"/>
    </location>
</feature>
<evidence type="ECO:0000256" key="1">
    <source>
        <dbReference type="ARBA" id="ARBA00004123"/>
    </source>
</evidence>